<protein>
    <submittedName>
        <fullName evidence="2">Uncharacterized protein</fullName>
    </submittedName>
</protein>
<dbReference type="Proteomes" id="UP000247569">
    <property type="component" value="Unassembled WGS sequence"/>
</dbReference>
<proteinExistence type="predicted"/>
<comment type="caution">
    <text evidence="2">The sequence shown here is derived from an EMBL/GenBank/DDBJ whole genome shotgun (WGS) entry which is preliminary data.</text>
</comment>
<dbReference type="EMBL" id="QJKF01000002">
    <property type="protein sequence ID" value="PXX68995.1"/>
    <property type="molecule type" value="Genomic_DNA"/>
</dbReference>
<gene>
    <name evidence="2" type="ORF">DFR70_102681</name>
</gene>
<dbReference type="OrthoDB" id="4560283at2"/>
<organism evidence="2 3">
    <name type="scientific">Nocardia tenerifensis</name>
    <dbReference type="NCBI Taxonomy" id="228006"/>
    <lineage>
        <taxon>Bacteria</taxon>
        <taxon>Bacillati</taxon>
        <taxon>Actinomycetota</taxon>
        <taxon>Actinomycetes</taxon>
        <taxon>Mycobacteriales</taxon>
        <taxon>Nocardiaceae</taxon>
        <taxon>Nocardia</taxon>
    </lineage>
</organism>
<keyword evidence="3" id="KW-1185">Reference proteome</keyword>
<accession>A0A318K7B5</accession>
<evidence type="ECO:0000256" key="1">
    <source>
        <dbReference type="SAM" id="MobiDB-lite"/>
    </source>
</evidence>
<evidence type="ECO:0000313" key="3">
    <source>
        <dbReference type="Proteomes" id="UP000247569"/>
    </source>
</evidence>
<evidence type="ECO:0000313" key="2">
    <source>
        <dbReference type="EMBL" id="PXX68995.1"/>
    </source>
</evidence>
<feature type="region of interest" description="Disordered" evidence="1">
    <location>
        <begin position="47"/>
        <end position="81"/>
    </location>
</feature>
<reference evidence="2 3" key="1">
    <citation type="submission" date="2018-05" db="EMBL/GenBank/DDBJ databases">
        <title>Genomic Encyclopedia of Type Strains, Phase IV (KMG-IV): sequencing the most valuable type-strain genomes for metagenomic binning, comparative biology and taxonomic classification.</title>
        <authorList>
            <person name="Goeker M."/>
        </authorList>
    </citation>
    <scope>NUCLEOTIDE SEQUENCE [LARGE SCALE GENOMIC DNA]</scope>
    <source>
        <strain evidence="2 3">DSM 44704</strain>
    </source>
</reference>
<sequence length="81" mass="9049">MANVDAVRLSNELGIDLASAMLRLRREGLPGETNHDTCLRLIADESGKPQTRPRTYRTYGARPTADGTIPVIPPDRYRQSR</sequence>
<name>A0A318K7B5_9NOCA</name>
<dbReference type="AlphaFoldDB" id="A0A318K7B5"/>
<dbReference type="RefSeq" id="WP_040738300.1">
    <property type="nucleotide sequence ID" value="NZ_QJKF01000002.1"/>
</dbReference>